<dbReference type="PROSITE" id="PS51110">
    <property type="entry name" value="SAP_A"/>
    <property type="match status" value="2"/>
</dbReference>
<dbReference type="FunFam" id="1.10.225.10:FF:000002">
    <property type="entry name" value="prosaposin isoform X2"/>
    <property type="match status" value="2"/>
</dbReference>
<dbReference type="Pfam" id="PF00151">
    <property type="entry name" value="Lipase"/>
    <property type="match status" value="2"/>
</dbReference>
<comment type="subcellular location">
    <subcellularLocation>
        <location evidence="1">Secreted</location>
    </subcellularLocation>
</comment>
<dbReference type="PROSITE" id="PS50015">
    <property type="entry name" value="SAP_B"/>
    <property type="match status" value="7"/>
</dbReference>
<dbReference type="GO" id="GO:0016298">
    <property type="term" value="F:lipase activity"/>
    <property type="evidence" value="ECO:0007669"/>
    <property type="project" value="InterPro"/>
</dbReference>
<gene>
    <name evidence="10" type="ORF">MELIAE_LOCUS9302</name>
</gene>
<dbReference type="InterPro" id="IPR003119">
    <property type="entry name" value="SAP_A"/>
</dbReference>
<dbReference type="InterPro" id="IPR008138">
    <property type="entry name" value="SapB_2"/>
</dbReference>
<accession>A0A9P0BB45</accession>
<feature type="domain" description="Saposin B-type" evidence="8">
    <location>
        <begin position="176"/>
        <end position="255"/>
    </location>
</feature>
<evidence type="ECO:0000256" key="2">
    <source>
        <dbReference type="ARBA" id="ARBA00022525"/>
    </source>
</evidence>
<organism evidence="10 11">
    <name type="scientific">Brassicogethes aeneus</name>
    <name type="common">Rape pollen beetle</name>
    <name type="synonym">Meligethes aeneus</name>
    <dbReference type="NCBI Taxonomy" id="1431903"/>
    <lineage>
        <taxon>Eukaryota</taxon>
        <taxon>Metazoa</taxon>
        <taxon>Ecdysozoa</taxon>
        <taxon>Arthropoda</taxon>
        <taxon>Hexapoda</taxon>
        <taxon>Insecta</taxon>
        <taxon>Pterygota</taxon>
        <taxon>Neoptera</taxon>
        <taxon>Endopterygota</taxon>
        <taxon>Coleoptera</taxon>
        <taxon>Polyphaga</taxon>
        <taxon>Cucujiformia</taxon>
        <taxon>Nitidulidae</taxon>
        <taxon>Meligethinae</taxon>
        <taxon>Brassicogethes</taxon>
    </lineage>
</organism>
<evidence type="ECO:0000256" key="1">
    <source>
        <dbReference type="ARBA" id="ARBA00004613"/>
    </source>
</evidence>
<feature type="domain" description="Saposin B-type" evidence="8">
    <location>
        <begin position="423"/>
        <end position="504"/>
    </location>
</feature>
<dbReference type="PRINTS" id="PR01797">
    <property type="entry name" value="SAPOSIN"/>
</dbReference>
<feature type="domain" description="Saposin B-type" evidence="8">
    <location>
        <begin position="644"/>
        <end position="725"/>
    </location>
</feature>
<dbReference type="InterPro" id="IPR008373">
    <property type="entry name" value="Saposin"/>
</dbReference>
<keyword evidence="4" id="KW-0677">Repeat</keyword>
<evidence type="ECO:0000256" key="4">
    <source>
        <dbReference type="ARBA" id="ARBA00022737"/>
    </source>
</evidence>
<keyword evidence="3 7" id="KW-0732">Signal</keyword>
<dbReference type="SMART" id="SM00741">
    <property type="entry name" value="SapB"/>
    <property type="match status" value="7"/>
</dbReference>
<evidence type="ECO:0000313" key="11">
    <source>
        <dbReference type="Proteomes" id="UP001154078"/>
    </source>
</evidence>
<dbReference type="PANTHER" id="PTHR11480">
    <property type="entry name" value="SAPOSIN-RELATED"/>
    <property type="match status" value="1"/>
</dbReference>
<feature type="domain" description="Saposin B-type" evidence="8">
    <location>
        <begin position="74"/>
        <end position="156"/>
    </location>
</feature>
<protein>
    <submittedName>
        <fullName evidence="10">Uncharacterized protein</fullName>
    </submittedName>
</protein>
<proteinExistence type="predicted"/>
<dbReference type="OrthoDB" id="69496at2759"/>
<dbReference type="InterPro" id="IPR051428">
    <property type="entry name" value="Sphingo_Act-Surfact_Prot"/>
</dbReference>
<reference evidence="10" key="1">
    <citation type="submission" date="2021-12" db="EMBL/GenBank/DDBJ databases">
        <authorList>
            <person name="King R."/>
        </authorList>
    </citation>
    <scope>NUCLEOTIDE SEQUENCE</scope>
</reference>
<dbReference type="InterPro" id="IPR013818">
    <property type="entry name" value="Lipase"/>
</dbReference>
<dbReference type="Pfam" id="PF03489">
    <property type="entry name" value="SapB_2"/>
    <property type="match status" value="6"/>
</dbReference>
<dbReference type="PANTHER" id="PTHR11480:SF3">
    <property type="entry name" value="BCDNA.GH08312"/>
    <property type="match status" value="1"/>
</dbReference>
<evidence type="ECO:0000256" key="3">
    <source>
        <dbReference type="ARBA" id="ARBA00022729"/>
    </source>
</evidence>
<feature type="signal peptide" evidence="7">
    <location>
        <begin position="1"/>
        <end position="18"/>
    </location>
</feature>
<evidence type="ECO:0000256" key="7">
    <source>
        <dbReference type="SAM" id="SignalP"/>
    </source>
</evidence>
<dbReference type="GO" id="GO:0006665">
    <property type="term" value="P:sphingolipid metabolic process"/>
    <property type="evidence" value="ECO:0007669"/>
    <property type="project" value="InterPro"/>
</dbReference>
<keyword evidence="5" id="KW-1015">Disulfide bond</keyword>
<evidence type="ECO:0000256" key="5">
    <source>
        <dbReference type="ARBA" id="ARBA00023157"/>
    </source>
</evidence>
<evidence type="ECO:0000259" key="9">
    <source>
        <dbReference type="PROSITE" id="PS51110"/>
    </source>
</evidence>
<keyword evidence="11" id="KW-1185">Reference proteome</keyword>
<dbReference type="InterPro" id="IPR029058">
    <property type="entry name" value="AB_hydrolase_fold"/>
</dbReference>
<dbReference type="GO" id="GO:0016020">
    <property type="term" value="C:membrane"/>
    <property type="evidence" value="ECO:0007669"/>
    <property type="project" value="GOC"/>
</dbReference>
<dbReference type="Gene3D" id="1.10.225.10">
    <property type="entry name" value="Saposin-like"/>
    <property type="match status" value="7"/>
</dbReference>
<dbReference type="Proteomes" id="UP001154078">
    <property type="component" value="Chromosome 6"/>
</dbReference>
<dbReference type="Gene3D" id="3.40.50.1820">
    <property type="entry name" value="alpha/beta hydrolase"/>
    <property type="match status" value="2"/>
</dbReference>
<feature type="domain" description="Saposin B-type" evidence="8">
    <location>
        <begin position="732"/>
        <end position="814"/>
    </location>
</feature>
<feature type="domain" description="Saposin A-type" evidence="9">
    <location>
        <begin position="813"/>
        <end position="853"/>
    </location>
</feature>
<evidence type="ECO:0000313" key="10">
    <source>
        <dbReference type="EMBL" id="CAH0559153.1"/>
    </source>
</evidence>
<keyword evidence="6" id="KW-0325">Glycoprotein</keyword>
<dbReference type="SUPFAM" id="SSF47862">
    <property type="entry name" value="Saposin"/>
    <property type="match status" value="6"/>
</dbReference>
<feature type="domain" description="Saposin A-type" evidence="9">
    <location>
        <begin position="30"/>
        <end position="70"/>
    </location>
</feature>
<feature type="domain" description="Saposin B-type" evidence="8">
    <location>
        <begin position="518"/>
        <end position="599"/>
    </location>
</feature>
<sequence>MKILIFITFVAAFAISSGVFVPPRHHRANHLLGAKECTWGPSYWCQNITTSAHCRATKHCIELVWIHRQLPPDTSNVCQICKDMVTQARDNLLSNGTQELIKQVFEGSCALMHIKKVVKQCDNLVDEFVPELIDTLASQMNPQVVCSVAGLCNNERIHRMIAEAEQNGESDSAPVVKDTCAGCHSVVQLMESKFDQMSRDDVLQSFLHICGNLGSLSDACSNIVISYFTDIYKHIQESFNPTDVCLMAGECSAQFHQHDIEITIPSQSGYVKPNTEDDLPCDLCEQLVGHLRDLLVANTTESEFKMVLEGLCKQTRSFKSECLDVVDQYYGLMYTYLVNELKPKEMCSLINICPKSDYMLQPMSPLLPIETAEILKETPALPEKPLVHIKMPSGNTNVKILSPESAQLPIELLMPPHGQNLFSKESCVFCQYFLHFVQEDITNPKTEEQIKAVIDKACARLPGSINETCVAFVDSYEPALIAILAQEIDPSQVCPMIRACPSNDAQEDVEVFMQQQNESPKCPMCLYAVSKLESIVRDRKSKESIINGLTNLCTHLPKNMAPECEDFVQTYTNELVDMLMADFTPNEVCVYLHLCEDKPKPKSEQRPITVVDFDADFLKEGGDVRTNMIPDNTVNGNPVKDVGNKPQCALCEFVMREIDDQLKDNKTDDQIKKAVEKVCTIMPKSLRSQCKDFIDQNSDTIIALLSEALEPSEICAMLNFCDKKTFDVMRGEILECAICEGAVEAMKKILDNPRADHAVIHVMEKTCRAMPQKYREKCQQLIENFGSEILDNISHYTKEASKICQIMGKCSPELIGSNVCTRGPTYWCQNGETAEKCQATQHCETKVWNQSRAKRSPQGLPLLGLNPCTWGPSFFCDNLENAKRCHDCNMILVDSSQFLTGVNLNTGFYFDAHPVGILLAEFIDYLITKGLKLTDLELIGVSLGAHVIGIAGAAIKSGKPAKIMAYEPAGFNYDSYPPDMRLDETDAQLVMVIHTDPDGWGYDKSCGHVDFWINMDLAFQPGCTTVEAIARLSTDITDYVACSHSYSYRVGVYAIYHPTAYPALNCTSYDDYANGMCNNNDLQYVGDQVNTSLTIDYEEQYLAYLKFEDCNVILVDASQIFIGVDLRNGAYFEAQPVAVQVAQFIDYLVSKGLKLPDLELLGTSLGAQVIGLAGSLVKSGKVAKIVAYDPVGLVFNTYPPEKRLDKSDAELVIVIHTNTNLWGYYGPCGHVDFWINRNRLIQPGCTKFETIFIRRSTNPDDYVSCSHVYSVRVGVYALSHPTAYPSRNCSSYLNYANGLCDKNNLQYVGDLVNTSAYGNYYAKAGIEVYSINP</sequence>
<name>A0A9P0BB45_BRAAE</name>
<evidence type="ECO:0000256" key="6">
    <source>
        <dbReference type="ARBA" id="ARBA00023180"/>
    </source>
</evidence>
<evidence type="ECO:0000259" key="8">
    <source>
        <dbReference type="PROSITE" id="PS50015"/>
    </source>
</evidence>
<dbReference type="InterPro" id="IPR007856">
    <property type="entry name" value="SapB_1"/>
</dbReference>
<keyword evidence="2" id="KW-0964">Secreted</keyword>
<dbReference type="InterPro" id="IPR011001">
    <property type="entry name" value="Saposin-like"/>
</dbReference>
<dbReference type="Pfam" id="PF02199">
    <property type="entry name" value="SapA"/>
    <property type="match status" value="2"/>
</dbReference>
<dbReference type="Pfam" id="PF05184">
    <property type="entry name" value="SapB_1"/>
    <property type="match status" value="5"/>
</dbReference>
<dbReference type="GO" id="GO:0005576">
    <property type="term" value="C:extracellular region"/>
    <property type="evidence" value="ECO:0007669"/>
    <property type="project" value="UniProtKB-SubCell"/>
</dbReference>
<dbReference type="EMBL" id="OV121137">
    <property type="protein sequence ID" value="CAH0559153.1"/>
    <property type="molecule type" value="Genomic_DNA"/>
</dbReference>
<dbReference type="SMART" id="SM00162">
    <property type="entry name" value="SAPA"/>
    <property type="match status" value="3"/>
</dbReference>
<feature type="domain" description="Saposin B-type" evidence="8">
    <location>
        <begin position="277"/>
        <end position="357"/>
    </location>
</feature>
<feature type="chain" id="PRO_5040168125" evidence="7">
    <location>
        <begin position="19"/>
        <end position="1333"/>
    </location>
</feature>
<dbReference type="InterPro" id="IPR008139">
    <property type="entry name" value="SaposinB_dom"/>
</dbReference>
<dbReference type="SUPFAM" id="SSF53474">
    <property type="entry name" value="alpha/beta-Hydrolases"/>
    <property type="match status" value="2"/>
</dbReference>
<dbReference type="GO" id="GO:0005764">
    <property type="term" value="C:lysosome"/>
    <property type="evidence" value="ECO:0007669"/>
    <property type="project" value="InterPro"/>
</dbReference>